<evidence type="ECO:0000313" key="3">
    <source>
        <dbReference type="Proteomes" id="UP001172082"/>
    </source>
</evidence>
<organism evidence="2 3">
    <name type="scientific">Splendidivirga corallicola</name>
    <dbReference type="NCBI Taxonomy" id="3051826"/>
    <lineage>
        <taxon>Bacteria</taxon>
        <taxon>Pseudomonadati</taxon>
        <taxon>Bacteroidota</taxon>
        <taxon>Cytophagia</taxon>
        <taxon>Cytophagales</taxon>
        <taxon>Splendidivirgaceae</taxon>
        <taxon>Splendidivirga</taxon>
    </lineage>
</organism>
<feature type="chain" id="PRO_5046863596" description="Lipoprotein" evidence="1">
    <location>
        <begin position="23"/>
        <end position="163"/>
    </location>
</feature>
<comment type="caution">
    <text evidence="2">The sequence shown here is derived from an EMBL/GenBank/DDBJ whole genome shotgun (WGS) entry which is preliminary data.</text>
</comment>
<evidence type="ECO:0000313" key="2">
    <source>
        <dbReference type="EMBL" id="MDN5200173.1"/>
    </source>
</evidence>
<evidence type="ECO:0000256" key="1">
    <source>
        <dbReference type="SAM" id="SignalP"/>
    </source>
</evidence>
<accession>A0ABT8KIB6</accession>
<dbReference type="Proteomes" id="UP001172082">
    <property type="component" value="Unassembled WGS sequence"/>
</dbReference>
<name>A0ABT8KIB6_9BACT</name>
<keyword evidence="1" id="KW-0732">Signal</keyword>
<keyword evidence="3" id="KW-1185">Reference proteome</keyword>
<proteinExistence type="predicted"/>
<sequence>MKKTLFLLMISTFLLINISCQEQDCCVSPEKESKIDMLIFGKYAGFCMGNCTRLFKIEGNKLFADDVDRGVPDEVPFQSNPLSDAQYQKAKELISNFPTSLITSSEKTFGCPDCADQGGFYIEVKYDGKIHKWNVDTSEDALPDYLVTYTRNINEVMKSLSTN</sequence>
<feature type="signal peptide" evidence="1">
    <location>
        <begin position="1"/>
        <end position="22"/>
    </location>
</feature>
<dbReference type="EMBL" id="JAUJEA010000001">
    <property type="protein sequence ID" value="MDN5200173.1"/>
    <property type="molecule type" value="Genomic_DNA"/>
</dbReference>
<protein>
    <recommendedName>
        <fullName evidence="4">Lipoprotein</fullName>
    </recommendedName>
</protein>
<gene>
    <name evidence="2" type="ORF">QQ008_02345</name>
</gene>
<reference evidence="2" key="1">
    <citation type="submission" date="2023-06" db="EMBL/GenBank/DDBJ databases">
        <title>Genomic of Parafulvivirga corallium.</title>
        <authorList>
            <person name="Wang G."/>
        </authorList>
    </citation>
    <scope>NUCLEOTIDE SEQUENCE</scope>
    <source>
        <strain evidence="2">BMA10</strain>
    </source>
</reference>
<dbReference type="RefSeq" id="WP_346750199.1">
    <property type="nucleotide sequence ID" value="NZ_JAUJEA010000001.1"/>
</dbReference>
<evidence type="ECO:0008006" key="4">
    <source>
        <dbReference type="Google" id="ProtNLM"/>
    </source>
</evidence>